<evidence type="ECO:0008006" key="4">
    <source>
        <dbReference type="Google" id="ProtNLM"/>
    </source>
</evidence>
<dbReference type="Proteomes" id="UP001189303">
    <property type="component" value="Unassembled WGS sequence"/>
</dbReference>
<feature type="transmembrane region" description="Helical" evidence="1">
    <location>
        <begin position="20"/>
        <end position="39"/>
    </location>
</feature>
<keyword evidence="1" id="KW-0812">Transmembrane</keyword>
<dbReference type="InterPro" id="IPR047700">
    <property type="entry name" value="NrtS-like"/>
</dbReference>
<gene>
    <name evidence="2" type="ORF">R38712_01842</name>
</gene>
<reference evidence="2 3" key="1">
    <citation type="submission" date="2023-07" db="EMBL/GenBank/DDBJ databases">
        <authorList>
            <person name="Peeters C."/>
        </authorList>
    </citation>
    <scope>NUCLEOTIDE SEQUENCE [LARGE SCALE GENOMIC DNA]</scope>
    <source>
        <strain evidence="2 3">R-38712</strain>
    </source>
</reference>
<evidence type="ECO:0000256" key="1">
    <source>
        <dbReference type="SAM" id="Phobius"/>
    </source>
</evidence>
<feature type="transmembrane region" description="Helical" evidence="1">
    <location>
        <begin position="45"/>
        <end position="64"/>
    </location>
</feature>
<dbReference type="EMBL" id="CATWFT010000004">
    <property type="protein sequence ID" value="CAJ0723294.1"/>
    <property type="molecule type" value="Genomic_DNA"/>
</dbReference>
<sequence length="74" mass="8418">MTRGFRLWFSSRIATSAIRIALFVGTVLNIINQGGAIFSGHDVDWWRLGLNYLVPYLVSSYSAVRNELNRGRNE</sequence>
<keyword evidence="3" id="KW-1185">Reference proteome</keyword>
<organism evidence="2 3">
    <name type="scientific">Ralstonia pickettii</name>
    <name type="common">Burkholderia pickettii</name>
    <dbReference type="NCBI Taxonomy" id="329"/>
    <lineage>
        <taxon>Bacteria</taxon>
        <taxon>Pseudomonadati</taxon>
        <taxon>Pseudomonadota</taxon>
        <taxon>Betaproteobacteria</taxon>
        <taxon>Burkholderiales</taxon>
        <taxon>Burkholderiaceae</taxon>
        <taxon>Ralstonia</taxon>
    </lineage>
</organism>
<name>A0ABM9IM64_RALPI</name>
<keyword evidence="1" id="KW-0472">Membrane</keyword>
<evidence type="ECO:0000313" key="3">
    <source>
        <dbReference type="Proteomes" id="UP001189303"/>
    </source>
</evidence>
<accession>A0ABM9IM64</accession>
<proteinExistence type="predicted"/>
<protein>
    <recommendedName>
        <fullName evidence="4">Holin</fullName>
    </recommendedName>
</protein>
<dbReference type="NCBIfam" id="NF038050">
    <property type="entry name" value="NrtS"/>
    <property type="match status" value="1"/>
</dbReference>
<evidence type="ECO:0000313" key="2">
    <source>
        <dbReference type="EMBL" id="CAJ0723294.1"/>
    </source>
</evidence>
<keyword evidence="1" id="KW-1133">Transmembrane helix</keyword>
<comment type="caution">
    <text evidence="2">The sequence shown here is derived from an EMBL/GenBank/DDBJ whole genome shotgun (WGS) entry which is preliminary data.</text>
</comment>